<dbReference type="AlphaFoldDB" id="A0AAD5VSL2"/>
<dbReference type="InterPro" id="IPR058913">
    <property type="entry name" value="Integrase_dom_put"/>
</dbReference>
<evidence type="ECO:0000313" key="3">
    <source>
        <dbReference type="EMBL" id="KAJ3568669.1"/>
    </source>
</evidence>
<keyword evidence="4" id="KW-1185">Reference proteome</keyword>
<comment type="caution">
    <text evidence="3">The sequence shown here is derived from an EMBL/GenBank/DDBJ whole genome shotgun (WGS) entry which is preliminary data.</text>
</comment>
<evidence type="ECO:0000259" key="2">
    <source>
        <dbReference type="Pfam" id="PF24764"/>
    </source>
</evidence>
<reference evidence="3" key="1">
    <citation type="submission" date="2022-07" db="EMBL/GenBank/DDBJ databases">
        <title>Genome Sequence of Leucocoprinus birnbaumii.</title>
        <authorList>
            <person name="Buettner E."/>
        </authorList>
    </citation>
    <scope>NUCLEOTIDE SEQUENCE</scope>
    <source>
        <strain evidence="3">VT141</strain>
    </source>
</reference>
<feature type="domain" description="Integrase core" evidence="2">
    <location>
        <begin position="238"/>
        <end position="406"/>
    </location>
</feature>
<evidence type="ECO:0000313" key="4">
    <source>
        <dbReference type="Proteomes" id="UP001213000"/>
    </source>
</evidence>
<dbReference type="PANTHER" id="PTHR46791">
    <property type="entry name" value="EXPRESSED PROTEIN"/>
    <property type="match status" value="1"/>
</dbReference>
<evidence type="ECO:0000256" key="1">
    <source>
        <dbReference type="SAM" id="MobiDB-lite"/>
    </source>
</evidence>
<feature type="region of interest" description="Disordered" evidence="1">
    <location>
        <begin position="427"/>
        <end position="449"/>
    </location>
</feature>
<feature type="compositionally biased region" description="Acidic residues" evidence="1">
    <location>
        <begin position="626"/>
        <end position="642"/>
    </location>
</feature>
<feature type="region of interest" description="Disordered" evidence="1">
    <location>
        <begin position="539"/>
        <end position="573"/>
    </location>
</feature>
<organism evidence="3 4">
    <name type="scientific">Leucocoprinus birnbaumii</name>
    <dbReference type="NCBI Taxonomy" id="56174"/>
    <lineage>
        <taxon>Eukaryota</taxon>
        <taxon>Fungi</taxon>
        <taxon>Dikarya</taxon>
        <taxon>Basidiomycota</taxon>
        <taxon>Agaricomycotina</taxon>
        <taxon>Agaricomycetes</taxon>
        <taxon>Agaricomycetidae</taxon>
        <taxon>Agaricales</taxon>
        <taxon>Agaricineae</taxon>
        <taxon>Agaricaceae</taxon>
        <taxon>Leucocoprinus</taxon>
    </lineage>
</organism>
<feature type="compositionally biased region" description="Low complexity" evidence="1">
    <location>
        <begin position="645"/>
        <end position="659"/>
    </location>
</feature>
<sequence>MLLPELPVEREWPPDIHTAFQKLNEIYGKATRVAGESAFNRSRVVLYQRIVSNDVAGILQAMNQCNDRDDLLHSWIDTAADKFVDVKALLEQIGTMATEDTSIPVHMPNPFTFEHTGKAGRPKIIVNEALLRRALETRIPLTELADGFGVSSKTLSQQMRFYQITRQRSQISNSDLDTLVGRFYRVFPDSGQRYAFGHLRKLGLNLPRTRMRLSIKRVNRVGVLLRQQKQQEVDRGKYEVPRPNSLWHLDGHHKLIKWGIVIHGVTDGYSQVVTGIKASTDNTSNTVLRMFIKATRNYGTPSRVRGEGRASFVWGPSTGNVRIERLWVEVGTQFARQWKVFFMHLESDHLLDKKNPHHLWLLHCLFLDELNEDVKEFQSNWNCHPLSKEGKNRTPSDIMFMGRLKHGLYDEGEPLAPSEIEDIFGIHVPSDGSTPTRRPPTREDLRSAEQEVDNNAYEEPVNVPNTSCPFNQEEIEQFTAALEILESQGGLPTGYSPYSLDHPEDYVPYAHLNVGRNRKPVHIELPVELWLDRIKSWQPSSSTTNRKASTKALKAPKASKAKPSRALFKTPPPSQYRMKRGRLFLVAVAVVVVKAVEAVKAVAVAVAAEAELSIREVMMMRRRREEEDEDEEDDAEEVDVEVEGPKATKSKSGGKAASKGSKDAPPQKRQLSNAATELKIDRLTNASALSNGRPRSPVSPGKCIVIAI</sequence>
<proteinExistence type="predicted"/>
<protein>
    <recommendedName>
        <fullName evidence="2">Integrase core domain-containing protein</fullName>
    </recommendedName>
</protein>
<dbReference type="EMBL" id="JANIEX010000331">
    <property type="protein sequence ID" value="KAJ3568669.1"/>
    <property type="molecule type" value="Genomic_DNA"/>
</dbReference>
<feature type="region of interest" description="Disordered" evidence="1">
    <location>
        <begin position="625"/>
        <end position="678"/>
    </location>
</feature>
<gene>
    <name evidence="3" type="ORF">NP233_g5559</name>
</gene>
<name>A0AAD5VSL2_9AGAR</name>
<dbReference type="Pfam" id="PF24764">
    <property type="entry name" value="rva_4"/>
    <property type="match status" value="1"/>
</dbReference>
<dbReference type="Proteomes" id="UP001213000">
    <property type="component" value="Unassembled WGS sequence"/>
</dbReference>
<feature type="compositionally biased region" description="Basic and acidic residues" evidence="1">
    <location>
        <begin position="440"/>
        <end position="449"/>
    </location>
</feature>
<dbReference type="PANTHER" id="PTHR46791:SF5">
    <property type="entry name" value="CLR5 DOMAIN-CONTAINING PROTEIN-RELATED"/>
    <property type="match status" value="1"/>
</dbReference>
<accession>A0AAD5VSL2</accession>